<dbReference type="GO" id="GO:0015175">
    <property type="term" value="F:neutral L-amino acid transmembrane transporter activity"/>
    <property type="evidence" value="ECO:0007669"/>
    <property type="project" value="TreeGrafter"/>
</dbReference>
<dbReference type="PANTHER" id="PTHR11958:SF63">
    <property type="entry name" value="AMINO ACID TRANSPORTER"/>
    <property type="match status" value="1"/>
</dbReference>
<dbReference type="Gene3D" id="1.10.3860.10">
    <property type="entry name" value="Sodium:dicarboxylate symporter"/>
    <property type="match status" value="1"/>
</dbReference>
<sequence>MDNDSQQSGDKCGRVFAALKRFFLDNLFLVLLLLGIIIGIGMGIGIRTNYPERCADKRFIMYLEFPGKLLLRMLKMLIIPLIVSSLISGMAAIPSKAAGRLGGYAVLYYLITTFMAVLLGILLVSTIKPGNRRAVSDDIKVQRDKLVQPEDAILDLIRNSFPDNIVGAAFQKTQTEYTKGLKEVNVTNENDTTSLVNKTVITGFSVKTSSGTNVLGLVVFSVVLGIIIGQMGESGRALKGFMDGLQEAIISMVKIIIWYSPIGILFLIAGRICGMKDPAESFIQLGWYMMTVLLGLAIHEFITLAIIYFVFTRRNPFRLMLQMSQALLTALGTASSSATLPVTLHCLEEKAGVDRRVSRFVLPVGATINMDGTALYEAVASIFIAQVNGYHLDAGQLITVSLTATAAAIGAAGVPEAGLVTMVIVLTAIGLPTDDIGLIFTVDWLLDRFRTQVNVWGDSVGAGIVEKLAGNHLDTLGDAIDNDTKEKGEHNNGYNDDGLMNNTML</sequence>
<feature type="transmembrane region" description="Helical" evidence="8">
    <location>
        <begin position="252"/>
        <end position="273"/>
    </location>
</feature>
<dbReference type="InterPro" id="IPR018107">
    <property type="entry name" value="Na-dicarboxylate_symporter_CS"/>
</dbReference>
<dbReference type="AlphaFoldDB" id="A0AAD9KXP9"/>
<evidence type="ECO:0000256" key="1">
    <source>
        <dbReference type="ARBA" id="ARBA00004141"/>
    </source>
</evidence>
<evidence type="ECO:0000313" key="10">
    <source>
        <dbReference type="EMBL" id="KAK2179599.1"/>
    </source>
</evidence>
<keyword evidence="3 8" id="KW-0812">Transmembrane</keyword>
<evidence type="ECO:0000256" key="5">
    <source>
        <dbReference type="ARBA" id="ARBA00022989"/>
    </source>
</evidence>
<feature type="transmembrane region" description="Helical" evidence="8">
    <location>
        <begin position="27"/>
        <end position="48"/>
    </location>
</feature>
<keyword evidence="6 8" id="KW-0472">Membrane</keyword>
<gene>
    <name evidence="10" type="ORF">NP493_480g01009</name>
</gene>
<feature type="transmembrane region" description="Helical" evidence="8">
    <location>
        <begin position="69"/>
        <end position="93"/>
    </location>
</feature>
<keyword evidence="4 8" id="KW-0769">Symport</keyword>
<comment type="subcellular location">
    <subcellularLocation>
        <location evidence="1 8">Membrane</location>
        <topology evidence="1 8">Multi-pass membrane protein</topology>
    </subcellularLocation>
</comment>
<feature type="transmembrane region" description="Helical" evidence="8">
    <location>
        <begin position="214"/>
        <end position="232"/>
    </location>
</feature>
<evidence type="ECO:0000256" key="8">
    <source>
        <dbReference type="RuleBase" id="RU361216"/>
    </source>
</evidence>
<dbReference type="GO" id="GO:0005313">
    <property type="term" value="F:L-glutamate transmembrane transporter activity"/>
    <property type="evidence" value="ECO:0007669"/>
    <property type="project" value="TreeGrafter"/>
</dbReference>
<evidence type="ECO:0000256" key="6">
    <source>
        <dbReference type="ARBA" id="ARBA00023136"/>
    </source>
</evidence>
<feature type="region of interest" description="Disordered" evidence="9">
    <location>
        <begin position="480"/>
        <end position="505"/>
    </location>
</feature>
<proteinExistence type="inferred from homology"/>
<dbReference type="Pfam" id="PF00375">
    <property type="entry name" value="SDF"/>
    <property type="match status" value="1"/>
</dbReference>
<evidence type="ECO:0000256" key="9">
    <source>
        <dbReference type="SAM" id="MobiDB-lite"/>
    </source>
</evidence>
<evidence type="ECO:0000256" key="4">
    <source>
        <dbReference type="ARBA" id="ARBA00022847"/>
    </source>
</evidence>
<protein>
    <recommendedName>
        <fullName evidence="8">Amino acid transporter</fullName>
    </recommendedName>
</protein>
<dbReference type="PANTHER" id="PTHR11958">
    <property type="entry name" value="SODIUM/DICARBOXYLATE SYMPORTER-RELATED"/>
    <property type="match status" value="1"/>
</dbReference>
<evidence type="ECO:0000256" key="3">
    <source>
        <dbReference type="ARBA" id="ARBA00022692"/>
    </source>
</evidence>
<dbReference type="InterPro" id="IPR036458">
    <property type="entry name" value="Na:dicarbo_symporter_sf"/>
</dbReference>
<dbReference type="InterPro" id="IPR001991">
    <property type="entry name" value="Na-dicarboxylate_symporter"/>
</dbReference>
<name>A0AAD9KXP9_RIDPI</name>
<dbReference type="SUPFAM" id="SSF118215">
    <property type="entry name" value="Proton glutamate symport protein"/>
    <property type="match status" value="1"/>
</dbReference>
<evidence type="ECO:0000256" key="7">
    <source>
        <dbReference type="ARBA" id="ARBA00023180"/>
    </source>
</evidence>
<dbReference type="GO" id="GO:0015501">
    <property type="term" value="F:glutamate:sodium symporter activity"/>
    <property type="evidence" value="ECO:0007669"/>
    <property type="project" value="TreeGrafter"/>
</dbReference>
<keyword evidence="11" id="KW-1185">Reference proteome</keyword>
<evidence type="ECO:0000256" key="2">
    <source>
        <dbReference type="ARBA" id="ARBA00022448"/>
    </source>
</evidence>
<keyword evidence="7" id="KW-0325">Glycoprotein</keyword>
<dbReference type="PRINTS" id="PR00173">
    <property type="entry name" value="EDTRNSPORT"/>
</dbReference>
<reference evidence="10" key="1">
    <citation type="journal article" date="2023" name="Mol. Biol. Evol.">
        <title>Third-Generation Sequencing Reveals the Adaptive Role of the Epigenome in Three Deep-Sea Polychaetes.</title>
        <authorList>
            <person name="Perez M."/>
            <person name="Aroh O."/>
            <person name="Sun Y."/>
            <person name="Lan Y."/>
            <person name="Juniper S.K."/>
            <person name="Young C.R."/>
            <person name="Angers B."/>
            <person name="Qian P.Y."/>
        </authorList>
    </citation>
    <scope>NUCLEOTIDE SEQUENCE</scope>
    <source>
        <strain evidence="10">R07B-5</strain>
    </source>
</reference>
<dbReference type="GO" id="GO:0005886">
    <property type="term" value="C:plasma membrane"/>
    <property type="evidence" value="ECO:0007669"/>
    <property type="project" value="TreeGrafter"/>
</dbReference>
<dbReference type="InterPro" id="IPR050746">
    <property type="entry name" value="DAACS"/>
</dbReference>
<keyword evidence="2 8" id="KW-0813">Transport</keyword>
<feature type="transmembrane region" description="Helical" evidence="8">
    <location>
        <begin position="285"/>
        <end position="311"/>
    </location>
</feature>
<keyword evidence="5 8" id="KW-1133">Transmembrane helix</keyword>
<comment type="similarity">
    <text evidence="8">Belongs to the dicarboxylate/amino acid:cation symporter (DAACS) (TC 2.A.23) family.</text>
</comment>
<organism evidence="10 11">
    <name type="scientific">Ridgeia piscesae</name>
    <name type="common">Tubeworm</name>
    <dbReference type="NCBI Taxonomy" id="27915"/>
    <lineage>
        <taxon>Eukaryota</taxon>
        <taxon>Metazoa</taxon>
        <taxon>Spiralia</taxon>
        <taxon>Lophotrochozoa</taxon>
        <taxon>Annelida</taxon>
        <taxon>Polychaeta</taxon>
        <taxon>Sedentaria</taxon>
        <taxon>Canalipalpata</taxon>
        <taxon>Sabellida</taxon>
        <taxon>Siboglinidae</taxon>
        <taxon>Ridgeia</taxon>
    </lineage>
</organism>
<feature type="transmembrane region" description="Helical" evidence="8">
    <location>
        <begin position="105"/>
        <end position="124"/>
    </location>
</feature>
<dbReference type="PROSITE" id="PS00714">
    <property type="entry name" value="NA_DICARBOXYL_SYMP_2"/>
    <property type="match status" value="1"/>
</dbReference>
<comment type="caution">
    <text evidence="10">The sequence shown here is derived from an EMBL/GenBank/DDBJ whole genome shotgun (WGS) entry which is preliminary data.</text>
</comment>
<dbReference type="EMBL" id="JAODUO010000481">
    <property type="protein sequence ID" value="KAK2179599.1"/>
    <property type="molecule type" value="Genomic_DNA"/>
</dbReference>
<evidence type="ECO:0000313" key="11">
    <source>
        <dbReference type="Proteomes" id="UP001209878"/>
    </source>
</evidence>
<dbReference type="Proteomes" id="UP001209878">
    <property type="component" value="Unassembled WGS sequence"/>
</dbReference>
<accession>A0AAD9KXP9</accession>